<gene>
    <name evidence="2" type="ORF">FGIG_05338</name>
</gene>
<dbReference type="Gene3D" id="3.10.100.10">
    <property type="entry name" value="Mannose-Binding Protein A, subunit A"/>
    <property type="match status" value="1"/>
</dbReference>
<evidence type="ECO:0000313" key="2">
    <source>
        <dbReference type="EMBL" id="TPP64500.1"/>
    </source>
</evidence>
<dbReference type="InterPro" id="IPR016187">
    <property type="entry name" value="CTDL_fold"/>
</dbReference>
<sequence>MSWNWPNTSMRFGVGTSKDMRYEIGKKLFIYLLLALVGLSKGQNCPQFITLLQKWHSVDFPEDRYELTCFPNEQKCILYVYLEKTYQEARRVCAQLTGYLWIPPDDWMIGYDSWIGLTGYPLYPHAQEMVWLTDRQRLPDQWRWAKGYFEFREDAYCAVLRAGPEWYNQWVPMNCNRTFFFYCAFEASPSDEE</sequence>
<keyword evidence="3" id="KW-1185">Reference proteome</keyword>
<comment type="caution">
    <text evidence="2">The sequence shown here is derived from an EMBL/GenBank/DDBJ whole genome shotgun (WGS) entry which is preliminary data.</text>
</comment>
<accession>A0A504Z4I9</accession>
<proteinExistence type="predicted"/>
<dbReference type="InterPro" id="IPR016186">
    <property type="entry name" value="C-type_lectin-like/link_sf"/>
</dbReference>
<dbReference type="InterPro" id="IPR001304">
    <property type="entry name" value="C-type_lectin-like"/>
</dbReference>
<dbReference type="SUPFAM" id="SSF56436">
    <property type="entry name" value="C-type lectin-like"/>
    <property type="match status" value="1"/>
</dbReference>
<name>A0A504Z4I9_FASGI</name>
<protein>
    <recommendedName>
        <fullName evidence="1">C-type lectin domain-containing protein</fullName>
    </recommendedName>
</protein>
<feature type="domain" description="C-type lectin" evidence="1">
    <location>
        <begin position="72"/>
        <end position="184"/>
    </location>
</feature>
<reference evidence="2 3" key="1">
    <citation type="submission" date="2019-04" db="EMBL/GenBank/DDBJ databases">
        <title>Annotation for the trematode Fasciola gigantica.</title>
        <authorList>
            <person name="Choi Y.-J."/>
        </authorList>
    </citation>
    <scope>NUCLEOTIDE SEQUENCE [LARGE SCALE GENOMIC DNA]</scope>
    <source>
        <strain evidence="2">Uganda_cow_1</strain>
    </source>
</reference>
<dbReference type="CDD" id="cd00037">
    <property type="entry name" value="CLECT"/>
    <property type="match status" value="1"/>
</dbReference>
<dbReference type="EMBL" id="SUNJ01004353">
    <property type="protein sequence ID" value="TPP64500.1"/>
    <property type="molecule type" value="Genomic_DNA"/>
</dbReference>
<dbReference type="Proteomes" id="UP000316759">
    <property type="component" value="Unassembled WGS sequence"/>
</dbReference>
<evidence type="ECO:0000259" key="1">
    <source>
        <dbReference type="PROSITE" id="PS50041"/>
    </source>
</evidence>
<dbReference type="AlphaFoldDB" id="A0A504Z4I9"/>
<dbReference type="OrthoDB" id="441660at2759"/>
<dbReference type="PROSITE" id="PS50041">
    <property type="entry name" value="C_TYPE_LECTIN_2"/>
    <property type="match status" value="1"/>
</dbReference>
<evidence type="ECO:0000313" key="3">
    <source>
        <dbReference type="Proteomes" id="UP000316759"/>
    </source>
</evidence>
<organism evidence="2 3">
    <name type="scientific">Fasciola gigantica</name>
    <name type="common">Giant liver fluke</name>
    <dbReference type="NCBI Taxonomy" id="46835"/>
    <lineage>
        <taxon>Eukaryota</taxon>
        <taxon>Metazoa</taxon>
        <taxon>Spiralia</taxon>
        <taxon>Lophotrochozoa</taxon>
        <taxon>Platyhelminthes</taxon>
        <taxon>Trematoda</taxon>
        <taxon>Digenea</taxon>
        <taxon>Plagiorchiida</taxon>
        <taxon>Echinostomata</taxon>
        <taxon>Echinostomatoidea</taxon>
        <taxon>Fasciolidae</taxon>
        <taxon>Fasciola</taxon>
    </lineage>
</organism>